<sequence length="123" mass="13026">MRLSTGAKQIRIRVSNAFGETDLHVSKMTVALPFNGASGVNPIIPETLMPVTFSGNTDTVIASAALAVSDPIESPVDALSVISVSMFLSEGQSSVGGSKCDHKPSRQENHKLLYSVIKLQSKL</sequence>
<dbReference type="EMBL" id="JBHFEH010000202">
    <property type="protein sequence ID" value="KAL2044532.1"/>
    <property type="molecule type" value="Genomic_DNA"/>
</dbReference>
<protein>
    <submittedName>
        <fullName evidence="1">Uncharacterized protein</fullName>
    </submittedName>
</protein>
<dbReference type="PANTHER" id="PTHR43784:SF2">
    <property type="entry name" value="GDSL-LIKE LIPASE_ACYLHYDROLASE, PUTATIVE (AFU_ORTHOLOGUE AFUA_2G00820)-RELATED"/>
    <property type="match status" value="1"/>
</dbReference>
<dbReference type="PANTHER" id="PTHR43784">
    <property type="entry name" value="GDSL-LIKE LIPASE/ACYLHYDROLASE, PUTATIVE (AFU_ORTHOLOGUE AFUA_2G00820)-RELATED"/>
    <property type="match status" value="1"/>
</dbReference>
<accession>A0ABR4AFD9</accession>
<organism evidence="1 2">
    <name type="scientific">Lepraria finkii</name>
    <dbReference type="NCBI Taxonomy" id="1340010"/>
    <lineage>
        <taxon>Eukaryota</taxon>
        <taxon>Fungi</taxon>
        <taxon>Dikarya</taxon>
        <taxon>Ascomycota</taxon>
        <taxon>Pezizomycotina</taxon>
        <taxon>Lecanoromycetes</taxon>
        <taxon>OSLEUM clade</taxon>
        <taxon>Lecanoromycetidae</taxon>
        <taxon>Lecanorales</taxon>
        <taxon>Lecanorineae</taxon>
        <taxon>Stereocaulaceae</taxon>
        <taxon>Lepraria</taxon>
    </lineage>
</organism>
<reference evidence="1 2" key="1">
    <citation type="submission" date="2024-09" db="EMBL/GenBank/DDBJ databases">
        <title>Rethinking Asexuality: The Enigmatic Case of Functional Sexual Genes in Lepraria (Stereocaulaceae).</title>
        <authorList>
            <person name="Doellman M."/>
            <person name="Sun Y."/>
            <person name="Barcenas-Pena A."/>
            <person name="Lumbsch H.T."/>
            <person name="Grewe F."/>
        </authorList>
    </citation>
    <scope>NUCLEOTIDE SEQUENCE [LARGE SCALE GENOMIC DNA]</scope>
    <source>
        <strain evidence="1 2">Grewe 0041</strain>
    </source>
</reference>
<name>A0ABR4AFD9_9LECA</name>
<dbReference type="InterPro" id="IPR053140">
    <property type="entry name" value="GDSL_Rv0518-like"/>
</dbReference>
<evidence type="ECO:0000313" key="2">
    <source>
        <dbReference type="Proteomes" id="UP001590951"/>
    </source>
</evidence>
<dbReference type="Proteomes" id="UP001590951">
    <property type="component" value="Unassembled WGS sequence"/>
</dbReference>
<keyword evidence="2" id="KW-1185">Reference proteome</keyword>
<evidence type="ECO:0000313" key="1">
    <source>
        <dbReference type="EMBL" id="KAL2044532.1"/>
    </source>
</evidence>
<comment type="caution">
    <text evidence="1">The sequence shown here is derived from an EMBL/GenBank/DDBJ whole genome shotgun (WGS) entry which is preliminary data.</text>
</comment>
<gene>
    <name evidence="1" type="ORF">ABVK25_012412</name>
</gene>
<proteinExistence type="predicted"/>